<evidence type="ECO:0000313" key="3">
    <source>
        <dbReference type="Proteomes" id="UP001341840"/>
    </source>
</evidence>
<dbReference type="EMBL" id="JASCZI010181780">
    <property type="protein sequence ID" value="MED6185797.1"/>
    <property type="molecule type" value="Genomic_DNA"/>
</dbReference>
<sequence>MSEFSIQRPHKSSGPTVPERNREEITKKLPSSRATMLRSYWATYEIQRPWHRGYMDPRIQSSLATSRFPARLNFQRYWVTWFLGSEDPDLD</sequence>
<keyword evidence="3" id="KW-1185">Reference proteome</keyword>
<protein>
    <submittedName>
        <fullName evidence="2">Uncharacterized protein</fullName>
    </submittedName>
</protein>
<feature type="region of interest" description="Disordered" evidence="1">
    <location>
        <begin position="1"/>
        <end position="30"/>
    </location>
</feature>
<name>A0ABU6WIW6_9FABA</name>
<reference evidence="2 3" key="1">
    <citation type="journal article" date="2023" name="Plants (Basel)">
        <title>Bridging the Gap: Combining Genomics and Transcriptomics Approaches to Understand Stylosanthes scabra, an Orphan Legume from the Brazilian Caatinga.</title>
        <authorList>
            <person name="Ferreira-Neto J.R.C."/>
            <person name="da Silva M.D."/>
            <person name="Binneck E."/>
            <person name="de Melo N.F."/>
            <person name="da Silva R.H."/>
            <person name="de Melo A.L.T.M."/>
            <person name="Pandolfi V."/>
            <person name="Bustamante F.O."/>
            <person name="Brasileiro-Vidal A.C."/>
            <person name="Benko-Iseppon A.M."/>
        </authorList>
    </citation>
    <scope>NUCLEOTIDE SEQUENCE [LARGE SCALE GENOMIC DNA]</scope>
    <source>
        <tissue evidence="2">Leaves</tissue>
    </source>
</reference>
<dbReference type="Proteomes" id="UP001341840">
    <property type="component" value="Unassembled WGS sequence"/>
</dbReference>
<proteinExistence type="predicted"/>
<evidence type="ECO:0000313" key="2">
    <source>
        <dbReference type="EMBL" id="MED6185797.1"/>
    </source>
</evidence>
<gene>
    <name evidence="2" type="ORF">PIB30_060568</name>
</gene>
<accession>A0ABU6WIW6</accession>
<evidence type="ECO:0000256" key="1">
    <source>
        <dbReference type="SAM" id="MobiDB-lite"/>
    </source>
</evidence>
<organism evidence="2 3">
    <name type="scientific">Stylosanthes scabra</name>
    <dbReference type="NCBI Taxonomy" id="79078"/>
    <lineage>
        <taxon>Eukaryota</taxon>
        <taxon>Viridiplantae</taxon>
        <taxon>Streptophyta</taxon>
        <taxon>Embryophyta</taxon>
        <taxon>Tracheophyta</taxon>
        <taxon>Spermatophyta</taxon>
        <taxon>Magnoliopsida</taxon>
        <taxon>eudicotyledons</taxon>
        <taxon>Gunneridae</taxon>
        <taxon>Pentapetalae</taxon>
        <taxon>rosids</taxon>
        <taxon>fabids</taxon>
        <taxon>Fabales</taxon>
        <taxon>Fabaceae</taxon>
        <taxon>Papilionoideae</taxon>
        <taxon>50 kb inversion clade</taxon>
        <taxon>dalbergioids sensu lato</taxon>
        <taxon>Dalbergieae</taxon>
        <taxon>Pterocarpus clade</taxon>
        <taxon>Stylosanthes</taxon>
    </lineage>
</organism>
<comment type="caution">
    <text evidence="2">The sequence shown here is derived from an EMBL/GenBank/DDBJ whole genome shotgun (WGS) entry which is preliminary data.</text>
</comment>